<gene>
    <name evidence="2" type="ORF">DQ400_19850</name>
</gene>
<feature type="chain" id="PRO_5016901070" description="Carboxypeptidase regulatory-like domain-containing protein" evidence="1">
    <location>
        <begin position="23"/>
        <end position="138"/>
    </location>
</feature>
<accession>A0A365THT5</accession>
<evidence type="ECO:0000313" key="2">
    <source>
        <dbReference type="EMBL" id="RBI64979.1"/>
    </source>
</evidence>
<dbReference type="EMBL" id="QNTU01000034">
    <property type="protein sequence ID" value="RBI64979.1"/>
    <property type="molecule type" value="Genomic_DNA"/>
</dbReference>
<dbReference type="RefSeq" id="WP_035556031.1">
    <property type="nucleotide sequence ID" value="NZ_QNTU01000034.1"/>
</dbReference>
<dbReference type="OrthoDB" id="6163346at2"/>
<evidence type="ECO:0000313" key="3">
    <source>
        <dbReference type="Proteomes" id="UP000252204"/>
    </source>
</evidence>
<keyword evidence="1" id="KW-0732">Signal</keyword>
<keyword evidence="3" id="KW-1185">Reference proteome</keyword>
<proteinExistence type="predicted"/>
<evidence type="ECO:0000256" key="1">
    <source>
        <dbReference type="SAM" id="SignalP"/>
    </source>
</evidence>
<dbReference type="AlphaFoldDB" id="A0A365THT5"/>
<protein>
    <recommendedName>
        <fullName evidence="4">Carboxypeptidase regulatory-like domain-containing protein</fullName>
    </recommendedName>
</protein>
<reference evidence="3" key="1">
    <citation type="submission" date="2018-06" db="EMBL/GenBank/DDBJ databases">
        <title>Whole genome sequencing of four bacterial strains from South Shetland trench revealing bio-synthetic gene clusters.</title>
        <authorList>
            <person name="Abdel-Mageed W.M."/>
            <person name="Lehri B."/>
            <person name="Jarmusch S."/>
            <person name="Miranda K."/>
            <person name="Goodfellow M."/>
            <person name="Jaspars M."/>
            <person name="Karlyshev A.V."/>
        </authorList>
    </citation>
    <scope>NUCLEOTIDE SEQUENCE [LARGE SCALE GENOMIC DNA]</scope>
    <source>
        <strain evidence="3">SST4</strain>
    </source>
</reference>
<dbReference type="Proteomes" id="UP000252204">
    <property type="component" value="Unassembled WGS sequence"/>
</dbReference>
<feature type="signal peptide" evidence="1">
    <location>
        <begin position="1"/>
        <end position="22"/>
    </location>
</feature>
<name>A0A365THT5_9GAMM</name>
<evidence type="ECO:0008006" key="4">
    <source>
        <dbReference type="Google" id="ProtNLM"/>
    </source>
</evidence>
<comment type="caution">
    <text evidence="2">The sequence shown here is derived from an EMBL/GenBank/DDBJ whole genome shotgun (WGS) entry which is preliminary data.</text>
</comment>
<organism evidence="2 3">
    <name type="scientific">Vreelandella sulfidaeris</name>
    <dbReference type="NCBI Taxonomy" id="115553"/>
    <lineage>
        <taxon>Bacteria</taxon>
        <taxon>Pseudomonadati</taxon>
        <taxon>Pseudomonadota</taxon>
        <taxon>Gammaproteobacteria</taxon>
        <taxon>Oceanospirillales</taxon>
        <taxon>Halomonadaceae</taxon>
        <taxon>Vreelandella</taxon>
    </lineage>
</organism>
<sequence length="138" mass="14891">MKVKSILFGALVASILSTPVLANFGNTTQDLPLLERGVSSTQILAQGQSKRFNINIEQATTLKVASEHFPGATSTGNRISAVLYNAAGQQVAEASSPRGHFEMVRQLQPGNYQLEVTGNALGGTKENDNNRYELHVDY</sequence>